<proteinExistence type="inferred from homology"/>
<dbReference type="Proteomes" id="UP001461163">
    <property type="component" value="Unassembled WGS sequence"/>
</dbReference>
<dbReference type="PANTHER" id="PTHR46112">
    <property type="entry name" value="AMINOPEPTIDASE"/>
    <property type="match status" value="1"/>
</dbReference>
<comment type="caution">
    <text evidence="8">The sequence shown here is derived from an EMBL/GenBank/DDBJ whole genome shotgun (WGS) entry which is preliminary data.</text>
</comment>
<keyword evidence="4" id="KW-0482">Metalloprotease</keyword>
<dbReference type="CDD" id="cd01066">
    <property type="entry name" value="APP_MetAP"/>
    <property type="match status" value="1"/>
</dbReference>
<accession>A0ABU9SWH4</accession>
<dbReference type="Gene3D" id="3.90.230.10">
    <property type="entry name" value="Creatinase/methionine aminopeptidase superfamily"/>
    <property type="match status" value="1"/>
</dbReference>
<dbReference type="SUPFAM" id="SSF53092">
    <property type="entry name" value="Creatinase/prolidase N-terminal domain"/>
    <property type="match status" value="1"/>
</dbReference>
<dbReference type="Pfam" id="PF00557">
    <property type="entry name" value="Peptidase_M24"/>
    <property type="match status" value="1"/>
</dbReference>
<evidence type="ECO:0000259" key="7">
    <source>
        <dbReference type="Pfam" id="PF01321"/>
    </source>
</evidence>
<evidence type="ECO:0000256" key="3">
    <source>
        <dbReference type="ARBA" id="ARBA00022801"/>
    </source>
</evidence>
<sequence>MGTVESSTGASSEAGIGIGTQTPEQALATLSDMTQDLVPIPPEEYLLRIAKAQAYMQANTIDAIYLNAGTNLTYFTGMKWYASERMVGAILPAKGAVQYIAPHFEIGSLNGFKVIDGPIHGWQEHESPYCLFVEVLEGLAIAKTATIGIDESAQFFIFDGINQAQTGLTLINAQEVTAHCRMHKSGNELALMQGVMNMTLAVHQATASMLRPGISTTEVEAFIEQAHQKVGAPGNYFCIVLFGVATSFPHGVKDPQTLKEGDVVLIDTGCKVHDYISDITRTYVFGTPTSRQRQFWNNEKAAQLAAFNAAQIDVPCEEVDAAARHYLASQGLGPEYQTPGCPHRTGHGIGLDIHEWPYLVGGNKTPLATGMCFSNEPMLVIPDEFGIRLEDHFYMTDGGPRWFTQPSESIDNPFGLPEAAVS</sequence>
<evidence type="ECO:0000256" key="2">
    <source>
        <dbReference type="ARBA" id="ARBA00022723"/>
    </source>
</evidence>
<organism evidence="8 9">
    <name type="scientific">Paraglaciecola mesophila</name>
    <dbReference type="NCBI Taxonomy" id="197222"/>
    <lineage>
        <taxon>Bacteria</taxon>
        <taxon>Pseudomonadati</taxon>
        <taxon>Pseudomonadota</taxon>
        <taxon>Gammaproteobacteria</taxon>
        <taxon>Alteromonadales</taxon>
        <taxon>Alteromonadaceae</taxon>
        <taxon>Paraglaciecola</taxon>
    </lineage>
</organism>
<dbReference type="EMBL" id="JBBMQS010000007">
    <property type="protein sequence ID" value="MEM5498234.1"/>
    <property type="molecule type" value="Genomic_DNA"/>
</dbReference>
<dbReference type="InterPro" id="IPR029149">
    <property type="entry name" value="Creatin/AminoP/Spt16_N"/>
</dbReference>
<dbReference type="InterPro" id="IPR050659">
    <property type="entry name" value="Peptidase_M24B"/>
</dbReference>
<name>A0ABU9SWH4_9ALTE</name>
<dbReference type="Pfam" id="PF01321">
    <property type="entry name" value="Creatinase_N"/>
    <property type="match status" value="1"/>
</dbReference>
<dbReference type="InterPro" id="IPR000994">
    <property type="entry name" value="Pept_M24"/>
</dbReference>
<dbReference type="PROSITE" id="PS00491">
    <property type="entry name" value="PROLINE_PEPTIDASE"/>
    <property type="match status" value="1"/>
</dbReference>
<evidence type="ECO:0000259" key="6">
    <source>
        <dbReference type="Pfam" id="PF00557"/>
    </source>
</evidence>
<evidence type="ECO:0000313" key="9">
    <source>
        <dbReference type="Proteomes" id="UP001461163"/>
    </source>
</evidence>
<evidence type="ECO:0000256" key="1">
    <source>
        <dbReference type="ARBA" id="ARBA00022670"/>
    </source>
</evidence>
<dbReference type="PANTHER" id="PTHR46112:SF3">
    <property type="entry name" value="AMINOPEPTIDASE YPDF"/>
    <property type="match status" value="1"/>
</dbReference>
<keyword evidence="9" id="KW-1185">Reference proteome</keyword>
<keyword evidence="1" id="KW-0645">Protease</keyword>
<gene>
    <name evidence="8" type="ORF">WNY77_12570</name>
</gene>
<evidence type="ECO:0000256" key="5">
    <source>
        <dbReference type="RuleBase" id="RU000590"/>
    </source>
</evidence>
<keyword evidence="2 5" id="KW-0479">Metal-binding</keyword>
<reference evidence="8 9" key="1">
    <citation type="submission" date="2024-03" db="EMBL/GenBank/DDBJ databases">
        <title>Community enrichment and isolation of bacterial strains for fucoidan degradation.</title>
        <authorList>
            <person name="Sichert A."/>
        </authorList>
    </citation>
    <scope>NUCLEOTIDE SEQUENCE [LARGE SCALE GENOMIC DNA]</scope>
    <source>
        <strain evidence="8 9">AS12</strain>
    </source>
</reference>
<protein>
    <submittedName>
        <fullName evidence="8">Xaa-Pro peptidase family protein</fullName>
    </submittedName>
</protein>
<comment type="similarity">
    <text evidence="5">Belongs to the peptidase M24B family.</text>
</comment>
<dbReference type="InterPro" id="IPR036005">
    <property type="entry name" value="Creatinase/aminopeptidase-like"/>
</dbReference>
<feature type="domain" description="Creatinase N-terminal" evidence="7">
    <location>
        <begin position="48"/>
        <end position="182"/>
    </location>
</feature>
<evidence type="ECO:0000256" key="4">
    <source>
        <dbReference type="ARBA" id="ARBA00023049"/>
    </source>
</evidence>
<dbReference type="InterPro" id="IPR001131">
    <property type="entry name" value="Peptidase_M24B_aminopep-P_CS"/>
</dbReference>
<dbReference type="Gene3D" id="3.40.350.10">
    <property type="entry name" value="Creatinase/prolidase N-terminal domain"/>
    <property type="match status" value="1"/>
</dbReference>
<evidence type="ECO:0000313" key="8">
    <source>
        <dbReference type="EMBL" id="MEM5498234.1"/>
    </source>
</evidence>
<dbReference type="InterPro" id="IPR000587">
    <property type="entry name" value="Creatinase_N"/>
</dbReference>
<keyword evidence="3" id="KW-0378">Hydrolase</keyword>
<dbReference type="RefSeq" id="WP_342881919.1">
    <property type="nucleotide sequence ID" value="NZ_JBBMQS010000007.1"/>
</dbReference>
<dbReference type="SUPFAM" id="SSF55920">
    <property type="entry name" value="Creatinase/aminopeptidase"/>
    <property type="match status" value="1"/>
</dbReference>
<feature type="domain" description="Peptidase M24" evidence="6">
    <location>
        <begin position="191"/>
        <end position="397"/>
    </location>
</feature>